<evidence type="ECO:0000313" key="1">
    <source>
        <dbReference type="EMBL" id="CAG8636582.1"/>
    </source>
</evidence>
<gene>
    <name evidence="1" type="ORF">SCALOS_LOCUS8163</name>
</gene>
<keyword evidence="2" id="KW-1185">Reference proteome</keyword>
<evidence type="ECO:0000313" key="2">
    <source>
        <dbReference type="Proteomes" id="UP000789860"/>
    </source>
</evidence>
<organism evidence="1 2">
    <name type="scientific">Scutellospora calospora</name>
    <dbReference type="NCBI Taxonomy" id="85575"/>
    <lineage>
        <taxon>Eukaryota</taxon>
        <taxon>Fungi</taxon>
        <taxon>Fungi incertae sedis</taxon>
        <taxon>Mucoromycota</taxon>
        <taxon>Glomeromycotina</taxon>
        <taxon>Glomeromycetes</taxon>
        <taxon>Diversisporales</taxon>
        <taxon>Gigasporaceae</taxon>
        <taxon>Scutellospora</taxon>
    </lineage>
</organism>
<comment type="caution">
    <text evidence="1">The sequence shown here is derived from an EMBL/GenBank/DDBJ whole genome shotgun (WGS) entry which is preliminary data.</text>
</comment>
<dbReference type="EMBL" id="CAJVPM010020756">
    <property type="protein sequence ID" value="CAG8636582.1"/>
    <property type="molecule type" value="Genomic_DNA"/>
</dbReference>
<protein>
    <submittedName>
        <fullName evidence="1">2645_t:CDS:1</fullName>
    </submittedName>
</protein>
<proteinExistence type="predicted"/>
<name>A0ACA9N5M0_9GLOM</name>
<accession>A0ACA9N5M0</accession>
<reference evidence="1" key="1">
    <citation type="submission" date="2021-06" db="EMBL/GenBank/DDBJ databases">
        <authorList>
            <person name="Kallberg Y."/>
            <person name="Tangrot J."/>
            <person name="Rosling A."/>
        </authorList>
    </citation>
    <scope>NUCLEOTIDE SEQUENCE</scope>
    <source>
        <strain evidence="1">AU212A</strain>
    </source>
</reference>
<sequence length="90" mass="9718">MWCGMMMISGAGSCREQDPPCSVADGSCLPAEGHEQSQDKADCIYTNIDLPQTEPPSQLSSQSLASFAPQHLICQHPKEAAAIEQHSYQP</sequence>
<dbReference type="Proteomes" id="UP000789860">
    <property type="component" value="Unassembled WGS sequence"/>
</dbReference>